<protein>
    <submittedName>
        <fullName evidence="2">Uncharacterized protein</fullName>
    </submittedName>
</protein>
<evidence type="ECO:0000256" key="1">
    <source>
        <dbReference type="SAM" id="MobiDB-lite"/>
    </source>
</evidence>
<dbReference type="Proteomes" id="UP000634136">
    <property type="component" value="Unassembled WGS sequence"/>
</dbReference>
<gene>
    <name evidence="2" type="ORF">G2W53_023050</name>
</gene>
<sequence>MAIHPSLIQCIRASTVIQHMAPNPLNQVPPSDPIHVIRGTISCVQHLPRLSHLVPYHADHPVHSDVVVWRLERLPVRDKSRYGERVRALTRTELGRVSDPRVRERVPDEGREGEVVESTDGGAEILDAREGFPVGVEPVVLLLAEPDGFRDVGPGLVGVELDGSPPAGDGGAPGVGGGDRVDELADDLLLAPLPSAVPDCVDGDVGGEDWSHVVLELHELRRALEFLGVAVGVVGNVDSVVGDGGGMWRPGPPSGDGRGGKEEEKGEGEKECGGENRRGRWCRRGGGGMAHFGVWGDWECGCGE</sequence>
<accession>A0A834TPS9</accession>
<dbReference type="OrthoDB" id="10681899at2759"/>
<dbReference type="AlphaFoldDB" id="A0A834TPS9"/>
<reference evidence="2" key="1">
    <citation type="submission" date="2020-09" db="EMBL/GenBank/DDBJ databases">
        <title>Genome-Enabled Discovery of Anthraquinone Biosynthesis in Senna tora.</title>
        <authorList>
            <person name="Kang S.-H."/>
            <person name="Pandey R.P."/>
            <person name="Lee C.-M."/>
            <person name="Sim J.-S."/>
            <person name="Jeong J.-T."/>
            <person name="Choi B.-S."/>
            <person name="Jung M."/>
            <person name="Ginzburg D."/>
            <person name="Zhao K."/>
            <person name="Won S.Y."/>
            <person name="Oh T.-J."/>
            <person name="Yu Y."/>
            <person name="Kim N.-H."/>
            <person name="Lee O.R."/>
            <person name="Lee T.-H."/>
            <person name="Bashyal P."/>
            <person name="Kim T.-S."/>
            <person name="Lee W.-H."/>
            <person name="Kawkins C."/>
            <person name="Kim C.-K."/>
            <person name="Kim J.S."/>
            <person name="Ahn B.O."/>
            <person name="Rhee S.Y."/>
            <person name="Sohng J.K."/>
        </authorList>
    </citation>
    <scope>NUCLEOTIDE SEQUENCE</scope>
    <source>
        <tissue evidence="2">Leaf</tissue>
    </source>
</reference>
<dbReference type="EMBL" id="JAAIUW010000007">
    <property type="protein sequence ID" value="KAF7824906.1"/>
    <property type="molecule type" value="Genomic_DNA"/>
</dbReference>
<feature type="compositionally biased region" description="Basic and acidic residues" evidence="1">
    <location>
        <begin position="258"/>
        <end position="278"/>
    </location>
</feature>
<evidence type="ECO:0000313" key="3">
    <source>
        <dbReference type="Proteomes" id="UP000634136"/>
    </source>
</evidence>
<name>A0A834TPS9_9FABA</name>
<organism evidence="2 3">
    <name type="scientific">Senna tora</name>
    <dbReference type="NCBI Taxonomy" id="362788"/>
    <lineage>
        <taxon>Eukaryota</taxon>
        <taxon>Viridiplantae</taxon>
        <taxon>Streptophyta</taxon>
        <taxon>Embryophyta</taxon>
        <taxon>Tracheophyta</taxon>
        <taxon>Spermatophyta</taxon>
        <taxon>Magnoliopsida</taxon>
        <taxon>eudicotyledons</taxon>
        <taxon>Gunneridae</taxon>
        <taxon>Pentapetalae</taxon>
        <taxon>rosids</taxon>
        <taxon>fabids</taxon>
        <taxon>Fabales</taxon>
        <taxon>Fabaceae</taxon>
        <taxon>Caesalpinioideae</taxon>
        <taxon>Cassia clade</taxon>
        <taxon>Senna</taxon>
    </lineage>
</organism>
<feature type="region of interest" description="Disordered" evidence="1">
    <location>
        <begin position="243"/>
        <end position="279"/>
    </location>
</feature>
<feature type="compositionally biased region" description="Basic and acidic residues" evidence="1">
    <location>
        <begin position="99"/>
        <end position="114"/>
    </location>
</feature>
<comment type="caution">
    <text evidence="2">The sequence shown here is derived from an EMBL/GenBank/DDBJ whole genome shotgun (WGS) entry which is preliminary data.</text>
</comment>
<keyword evidence="3" id="KW-1185">Reference proteome</keyword>
<proteinExistence type="predicted"/>
<evidence type="ECO:0000313" key="2">
    <source>
        <dbReference type="EMBL" id="KAF7824906.1"/>
    </source>
</evidence>
<feature type="region of interest" description="Disordered" evidence="1">
    <location>
        <begin position="99"/>
        <end position="119"/>
    </location>
</feature>